<comment type="function">
    <text evidence="11">Regulatory subunit of the condensin complex, a complex required for conversion of interphase chromatin into mitotic-like condense chromosomes.</text>
</comment>
<proteinExistence type="inferred from homology"/>
<feature type="region of interest" description="Disordered" evidence="12">
    <location>
        <begin position="1"/>
        <end position="64"/>
    </location>
</feature>
<keyword evidence="7 11" id="KW-0132">Cell division</keyword>
<evidence type="ECO:0000256" key="5">
    <source>
        <dbReference type="ARBA" id="ARBA00022454"/>
    </source>
</evidence>
<comment type="caution">
    <text evidence="13">The sequence shown here is derived from an EMBL/GenBank/DDBJ whole genome shotgun (WGS) entry which is preliminary data.</text>
</comment>
<evidence type="ECO:0000256" key="8">
    <source>
        <dbReference type="ARBA" id="ARBA00022776"/>
    </source>
</evidence>
<keyword evidence="14" id="KW-1185">Reference proteome</keyword>
<dbReference type="PANTHER" id="PTHR13108">
    <property type="entry name" value="CONDENSIN COMPLEX SUBUNIT 2"/>
    <property type="match status" value="1"/>
</dbReference>
<evidence type="ECO:0000256" key="6">
    <source>
        <dbReference type="ARBA" id="ARBA00022490"/>
    </source>
</evidence>
<evidence type="ECO:0000256" key="9">
    <source>
        <dbReference type="ARBA" id="ARBA00023067"/>
    </source>
</evidence>
<dbReference type="GO" id="GO:0003682">
    <property type="term" value="F:chromatin binding"/>
    <property type="evidence" value="ECO:0007669"/>
    <property type="project" value="TreeGrafter"/>
</dbReference>
<dbReference type="InterPro" id="IPR022816">
    <property type="entry name" value="Condensin_barren_su2"/>
</dbReference>
<reference evidence="13 14" key="1">
    <citation type="journal article" date="2023" name="J. Hered.">
        <title>Chromosome-level genome of the wood stork (Mycteria americana) provides insight into avian chromosome evolution.</title>
        <authorList>
            <person name="Flamio R. Jr."/>
            <person name="Ramstad K.M."/>
        </authorList>
    </citation>
    <scope>NUCLEOTIDE SEQUENCE [LARGE SCALE GENOMIC DNA]</scope>
    <source>
        <strain evidence="13">JAX WOST 10</strain>
    </source>
</reference>
<evidence type="ECO:0000313" key="13">
    <source>
        <dbReference type="EMBL" id="KAK4808334.1"/>
    </source>
</evidence>
<dbReference type="Pfam" id="PF05786">
    <property type="entry name" value="Cnd2"/>
    <property type="match status" value="2"/>
</dbReference>
<dbReference type="GO" id="GO:0005737">
    <property type="term" value="C:cytoplasm"/>
    <property type="evidence" value="ECO:0007669"/>
    <property type="project" value="UniProtKB-SubCell"/>
</dbReference>
<keyword evidence="6" id="KW-0963">Cytoplasm</keyword>
<name>A0AAN7MLK6_MYCAM</name>
<evidence type="ECO:0000256" key="2">
    <source>
        <dbReference type="ARBA" id="ARBA00004496"/>
    </source>
</evidence>
<organism evidence="13 14">
    <name type="scientific">Mycteria americana</name>
    <name type="common">Wood stork</name>
    <dbReference type="NCBI Taxonomy" id="33587"/>
    <lineage>
        <taxon>Eukaryota</taxon>
        <taxon>Metazoa</taxon>
        <taxon>Chordata</taxon>
        <taxon>Craniata</taxon>
        <taxon>Vertebrata</taxon>
        <taxon>Euteleostomi</taxon>
        <taxon>Archelosauria</taxon>
        <taxon>Archosauria</taxon>
        <taxon>Dinosauria</taxon>
        <taxon>Saurischia</taxon>
        <taxon>Theropoda</taxon>
        <taxon>Coelurosauria</taxon>
        <taxon>Aves</taxon>
        <taxon>Neognathae</taxon>
        <taxon>Neoaves</taxon>
        <taxon>Aequornithes</taxon>
        <taxon>Ciconiiformes</taxon>
        <taxon>Ciconiidae</taxon>
        <taxon>Mycteria</taxon>
    </lineage>
</organism>
<keyword evidence="9 11" id="KW-0226">DNA condensation</keyword>
<protein>
    <recommendedName>
        <fullName evidence="4 11">Condensin complex subunit 2</fullName>
    </recommendedName>
</protein>
<evidence type="ECO:0000256" key="3">
    <source>
        <dbReference type="ARBA" id="ARBA00009471"/>
    </source>
</evidence>
<accession>A0AAN7MLK6</accession>
<gene>
    <name evidence="13" type="ORF">QYF61_024213</name>
</gene>
<dbReference type="Proteomes" id="UP001333110">
    <property type="component" value="Unassembled WGS sequence"/>
</dbReference>
<dbReference type="EMBL" id="JAUNZN010000025">
    <property type="protein sequence ID" value="KAK4808334.1"/>
    <property type="molecule type" value="Genomic_DNA"/>
</dbReference>
<dbReference type="AlphaFoldDB" id="A0AAN7MLK6"/>
<keyword evidence="10 11" id="KW-0131">Cell cycle</keyword>
<keyword evidence="5" id="KW-0158">Chromosome</keyword>
<evidence type="ECO:0000256" key="11">
    <source>
        <dbReference type="PIRNR" id="PIRNR017126"/>
    </source>
</evidence>
<evidence type="ECO:0000256" key="10">
    <source>
        <dbReference type="ARBA" id="ARBA00023306"/>
    </source>
</evidence>
<comment type="similarity">
    <text evidence="3 11">Belongs to the CND2 (condensin subunit 2) family.</text>
</comment>
<evidence type="ECO:0000256" key="1">
    <source>
        <dbReference type="ARBA" id="ARBA00004286"/>
    </source>
</evidence>
<evidence type="ECO:0000256" key="12">
    <source>
        <dbReference type="SAM" id="MobiDB-lite"/>
    </source>
</evidence>
<comment type="subcellular location">
    <subcellularLocation>
        <location evidence="1">Chromosome</location>
    </subcellularLocation>
    <subcellularLocation>
        <location evidence="2">Cytoplasm</location>
    </subcellularLocation>
</comment>
<feature type="compositionally biased region" description="Low complexity" evidence="12">
    <location>
        <begin position="1"/>
        <end position="18"/>
    </location>
</feature>
<evidence type="ECO:0000256" key="7">
    <source>
        <dbReference type="ARBA" id="ARBA00022618"/>
    </source>
</evidence>
<dbReference type="GO" id="GO:0007076">
    <property type="term" value="P:mitotic chromosome condensation"/>
    <property type="evidence" value="ECO:0007669"/>
    <property type="project" value="InterPro"/>
</dbReference>
<dbReference type="PANTHER" id="PTHR13108:SF9">
    <property type="entry name" value="CONDENSIN COMPLEX SUBUNIT 2"/>
    <property type="match status" value="1"/>
</dbReference>
<dbReference type="PIRSF" id="PIRSF017126">
    <property type="entry name" value="Condensin_H"/>
    <property type="match status" value="1"/>
</dbReference>
<dbReference type="GO" id="GO:0000796">
    <property type="term" value="C:condensin complex"/>
    <property type="evidence" value="ECO:0007669"/>
    <property type="project" value="InterPro"/>
</dbReference>
<dbReference type="GO" id="GO:0051301">
    <property type="term" value="P:cell division"/>
    <property type="evidence" value="ECO:0007669"/>
    <property type="project" value="UniProtKB-KW"/>
</dbReference>
<evidence type="ECO:0000256" key="4">
    <source>
        <dbReference type="ARBA" id="ARBA00016065"/>
    </source>
</evidence>
<keyword evidence="8 11" id="KW-0498">Mitosis</keyword>
<evidence type="ECO:0000313" key="14">
    <source>
        <dbReference type="Proteomes" id="UP001333110"/>
    </source>
</evidence>
<sequence>MSTPAPRRGPAASPAPRSLGNTGTPVLAECPGNDDERERRQRRRSRATDLQLGSTDSPLGLASPAPRQAEAWLPTLPQWTNAQISDHYSTCIKLSTENKITTKNAFGLHLIDYMTEILKQKDSELTNFKIAAGTLDASAKIYAVRVDAVHADTYKVLGGLGKDVAPTNNTDSPEGGVPFTRFLLSCSRSTCVEVIVPLYSALVRPHLKCCVQFWVPHYKRDIEGLERVQRRATELGKGLEHKADGERLRDLGLFSLEKRRLRGDLITLYNCLKGGEDGPAPEAVKTVQKKKKHSFKTIEQNLNNINVSETNRRSEVDPMFQKTAASFDECSTAGIFLTGLRTQSCHSELLFDSQIVPLPSSETLTLPNSDPVKVTDLKSLLAQCIEKRSICSSLAGFQFTKWDAESHDESVSALLDKFKKSDQVFDINAEIDSDVEDCVPTLPGDDFNPDSPRSRVADKIGEFTENLNSFGTVCKSKRTDAVPFGEGDIGTMCLHLSMKPGEYSYFSPRTLSMWAGPEHWRFKPQHKSDADSEKETKKRNAKKVFEINFDEDIDFGVYFRKTKASVTLAKSILENQNVKSTTLPTDFNYDPNNILQLFLKPAVKLCRTSEPNSSLDHEDEIGEYDYNNPNDTSNFCPALQAADSDDDNDPVQFMDQMGEFNLTAHPEGQDAELNRVVGNVDVTVYGELNLIAEPQKVNKIAIQYAKTAKKMDMKRLKKNMWDLLTDRQKKETVAEMEDAEKENNTSVVAGEKVFSSITKELLHRLPSVMANNLSVPLAFACLLHLANEKNLKLEGTEDLSDVLVKQGN</sequence>